<comment type="cofactor">
    <cofactor evidence="1">
        <name>Zn(2+)</name>
        <dbReference type="ChEBI" id="CHEBI:29105"/>
    </cofactor>
</comment>
<evidence type="ECO:0000256" key="1">
    <source>
        <dbReference type="ARBA" id="ARBA00001947"/>
    </source>
</evidence>
<dbReference type="Proteomes" id="UP000187735">
    <property type="component" value="Chromosome"/>
</dbReference>
<dbReference type="AlphaFoldDB" id="A0A1P8WN94"/>
<protein>
    <submittedName>
        <fullName evidence="6">Ectoine utilization protein</fullName>
    </submittedName>
</protein>
<dbReference type="GO" id="GO:0046872">
    <property type="term" value="F:metal ion binding"/>
    <property type="evidence" value="ECO:0007669"/>
    <property type="project" value="UniProtKB-KW"/>
</dbReference>
<dbReference type="OrthoDB" id="9782876at2"/>
<accession>A0A1P8WN94</accession>
<dbReference type="EMBL" id="CP017641">
    <property type="protein sequence ID" value="APZ95518.1"/>
    <property type="molecule type" value="Genomic_DNA"/>
</dbReference>
<dbReference type="SUPFAM" id="SSF53187">
    <property type="entry name" value="Zn-dependent exopeptidases"/>
    <property type="match status" value="1"/>
</dbReference>
<evidence type="ECO:0000313" key="7">
    <source>
        <dbReference type="Proteomes" id="UP000187735"/>
    </source>
</evidence>
<dbReference type="InterPro" id="IPR043795">
    <property type="entry name" value="N-alpha-Ac-DABA-like"/>
</dbReference>
<dbReference type="GO" id="GO:0016811">
    <property type="term" value="F:hydrolase activity, acting on carbon-nitrogen (but not peptide) bonds, in linear amides"/>
    <property type="evidence" value="ECO:0007669"/>
    <property type="project" value="InterPro"/>
</dbReference>
<dbReference type="InterPro" id="IPR055438">
    <property type="entry name" value="AstE_AspA_cat"/>
</dbReference>
<dbReference type="PANTHER" id="PTHR37326">
    <property type="entry name" value="BLL3975 PROTEIN"/>
    <property type="match status" value="1"/>
</dbReference>
<proteinExistence type="predicted"/>
<dbReference type="GO" id="GO:0016788">
    <property type="term" value="F:hydrolase activity, acting on ester bonds"/>
    <property type="evidence" value="ECO:0007669"/>
    <property type="project" value="InterPro"/>
</dbReference>
<dbReference type="KEGG" id="fmr:Fuma_05177"/>
<keyword evidence="4" id="KW-0862">Zinc</keyword>
<evidence type="ECO:0000256" key="3">
    <source>
        <dbReference type="ARBA" id="ARBA00022801"/>
    </source>
</evidence>
<evidence type="ECO:0000256" key="2">
    <source>
        <dbReference type="ARBA" id="ARBA00022723"/>
    </source>
</evidence>
<organism evidence="6 7">
    <name type="scientific">Fuerstiella marisgermanici</name>
    <dbReference type="NCBI Taxonomy" id="1891926"/>
    <lineage>
        <taxon>Bacteria</taxon>
        <taxon>Pseudomonadati</taxon>
        <taxon>Planctomycetota</taxon>
        <taxon>Planctomycetia</taxon>
        <taxon>Planctomycetales</taxon>
        <taxon>Planctomycetaceae</taxon>
        <taxon>Fuerstiella</taxon>
    </lineage>
</organism>
<gene>
    <name evidence="6" type="ORF">Fuma_05177</name>
</gene>
<evidence type="ECO:0000313" key="6">
    <source>
        <dbReference type="EMBL" id="APZ95518.1"/>
    </source>
</evidence>
<dbReference type="Pfam" id="PF24827">
    <property type="entry name" value="AstE_AspA_cat"/>
    <property type="match status" value="1"/>
</dbReference>
<keyword evidence="7" id="KW-1185">Reference proteome</keyword>
<dbReference type="Gene3D" id="3.40.630.10">
    <property type="entry name" value="Zn peptidases"/>
    <property type="match status" value="1"/>
</dbReference>
<keyword evidence="2" id="KW-0479">Metal-binding</keyword>
<dbReference type="InterPro" id="IPR053138">
    <property type="entry name" value="N-alpha-Ac-DABA_deacetylase"/>
</dbReference>
<sequence>MVTSIINSHTFNGSEPGPHLLITAGVHGDEFEPIRAVQTLLNQFQNKSEDVSGFRGKVTLVPCVNEAAFLRGHRCAEDGLDLARTCPGSETGSITERTAFELSQLIAMADYYIDLHTGGTEYSLYPLAGYMLHADPEILEAQRRMARAFNLPVVWGTSPHLDGRSLSVARDAAVPAIYSEYHGAATCTANGTRDCVDGCLNVMAELGMLTRTQPHCRVRHVVEDPKPDSGHLQVCNPSPVTGVFEPNVALGDLVTQGDPLGTVFPINDGEATPVHSEGSGLVILLRTFPRVKQGESVAVVLELP</sequence>
<evidence type="ECO:0000256" key="4">
    <source>
        <dbReference type="ARBA" id="ARBA00022833"/>
    </source>
</evidence>
<evidence type="ECO:0000259" key="5">
    <source>
        <dbReference type="Pfam" id="PF24827"/>
    </source>
</evidence>
<feature type="domain" description="Succinylglutamate desuccinylase/Aspartoacylase catalytic" evidence="5">
    <location>
        <begin position="16"/>
        <end position="205"/>
    </location>
</feature>
<dbReference type="STRING" id="1891926.Fuma_05177"/>
<reference evidence="6 7" key="1">
    <citation type="journal article" date="2016" name="Front. Microbiol.">
        <title>Fuerstia marisgermanicae gen. nov., sp. nov., an Unusual Member of the Phylum Planctomycetes from the German Wadden Sea.</title>
        <authorList>
            <person name="Kohn T."/>
            <person name="Heuer A."/>
            <person name="Jogler M."/>
            <person name="Vollmers J."/>
            <person name="Boedeker C."/>
            <person name="Bunk B."/>
            <person name="Rast P."/>
            <person name="Borchert D."/>
            <person name="Glockner I."/>
            <person name="Freese H.M."/>
            <person name="Klenk H.P."/>
            <person name="Overmann J."/>
            <person name="Kaster A.K."/>
            <person name="Rohde M."/>
            <person name="Wiegand S."/>
            <person name="Jogler C."/>
        </authorList>
    </citation>
    <scope>NUCLEOTIDE SEQUENCE [LARGE SCALE GENOMIC DNA]</scope>
    <source>
        <strain evidence="6 7">NH11</strain>
    </source>
</reference>
<dbReference type="CDD" id="cd06230">
    <property type="entry name" value="M14_ASTE_ASPA_like"/>
    <property type="match status" value="1"/>
</dbReference>
<keyword evidence="3" id="KW-0378">Hydrolase</keyword>
<dbReference type="PIRSF" id="PIRSF039012">
    <property type="entry name" value="ASP"/>
    <property type="match status" value="1"/>
</dbReference>
<dbReference type="PANTHER" id="PTHR37326:SF1">
    <property type="entry name" value="BLL3975 PROTEIN"/>
    <property type="match status" value="1"/>
</dbReference>
<dbReference type="RefSeq" id="WP_077026671.1">
    <property type="nucleotide sequence ID" value="NZ_CP017641.1"/>
</dbReference>
<name>A0A1P8WN94_9PLAN</name>